<keyword evidence="1" id="KW-0472">Membrane</keyword>
<dbReference type="Proteomes" id="UP000451565">
    <property type="component" value="Unassembled WGS sequence"/>
</dbReference>
<dbReference type="GO" id="GO:0098046">
    <property type="term" value="C:type V protein secretion system complex"/>
    <property type="evidence" value="ECO:0007669"/>
    <property type="project" value="TreeGrafter"/>
</dbReference>
<dbReference type="Pfam" id="PF08479">
    <property type="entry name" value="POTRA_2"/>
    <property type="match status" value="1"/>
</dbReference>
<dbReference type="Gene3D" id="2.40.160.50">
    <property type="entry name" value="membrane protein fhac: a member of the omp85/tpsb transporter family"/>
    <property type="match status" value="1"/>
</dbReference>
<dbReference type="PIRSF" id="PIRSF029745">
    <property type="entry name" value="FhaC"/>
    <property type="match status" value="1"/>
</dbReference>
<dbReference type="PANTHER" id="PTHR34597:SF3">
    <property type="entry name" value="OUTER MEMBRANE TRANSPORTER CDIB"/>
    <property type="match status" value="1"/>
</dbReference>
<evidence type="ECO:0000259" key="6">
    <source>
        <dbReference type="Pfam" id="PF08479"/>
    </source>
</evidence>
<dbReference type="InterPro" id="IPR035251">
    <property type="entry name" value="ShlB_POTRA"/>
</dbReference>
<evidence type="ECO:0000256" key="3">
    <source>
        <dbReference type="ARBA" id="ARBA00023237"/>
    </source>
</evidence>
<dbReference type="Pfam" id="PF03865">
    <property type="entry name" value="ShlB"/>
    <property type="match status" value="1"/>
</dbReference>
<evidence type="ECO:0000313" key="8">
    <source>
        <dbReference type="EMBL" id="MQR02572.1"/>
    </source>
</evidence>
<protein>
    <submittedName>
        <fullName evidence="8">ShlB/FhaC/HecB family hemolysin secretion/activation protein</fullName>
    </submittedName>
</protein>
<feature type="domain" description="ShlB POTRA" evidence="7">
    <location>
        <begin position="197"/>
        <end position="249"/>
    </location>
</feature>
<dbReference type="InterPro" id="IPR013686">
    <property type="entry name" value="Polypept-transport_assoc_ShlB"/>
</dbReference>
<evidence type="ECO:0000256" key="4">
    <source>
        <dbReference type="SAM" id="MobiDB-lite"/>
    </source>
</evidence>
<reference evidence="8 9" key="1">
    <citation type="submission" date="2019-10" db="EMBL/GenBank/DDBJ databases">
        <title>Glaciimonas soli sp. nov., a psychrophilic bacterium isolated from the forest soil of a high elevation mountain in Taiwan.</title>
        <authorList>
            <person name="Wang L.-T."/>
            <person name="Shieh W.Y."/>
        </authorList>
    </citation>
    <scope>NUCLEOTIDE SEQUENCE [LARGE SCALE GENOMIC DNA]</scope>
    <source>
        <strain evidence="8 9">GS1</strain>
    </source>
</reference>
<evidence type="ECO:0000256" key="2">
    <source>
        <dbReference type="ARBA" id="ARBA00022692"/>
    </source>
</evidence>
<keyword evidence="3" id="KW-0998">Cell outer membrane</keyword>
<feature type="region of interest" description="Disordered" evidence="4">
    <location>
        <begin position="43"/>
        <end position="78"/>
    </location>
</feature>
<feature type="domain" description="Haemolysin activator HlyB C-terminal" evidence="5">
    <location>
        <begin position="254"/>
        <end position="573"/>
    </location>
</feature>
<dbReference type="Gene3D" id="3.10.20.310">
    <property type="entry name" value="membrane protein fhac"/>
    <property type="match status" value="1"/>
</dbReference>
<dbReference type="GO" id="GO:0008320">
    <property type="term" value="F:protein transmembrane transporter activity"/>
    <property type="evidence" value="ECO:0007669"/>
    <property type="project" value="TreeGrafter"/>
</dbReference>
<evidence type="ECO:0000313" key="9">
    <source>
        <dbReference type="Proteomes" id="UP000451565"/>
    </source>
</evidence>
<dbReference type="AlphaFoldDB" id="A0A843YZC2"/>
<proteinExistence type="predicted"/>
<gene>
    <name evidence="8" type="ORF">GEV47_17995</name>
</gene>
<feature type="compositionally biased region" description="Basic and acidic residues" evidence="4">
    <location>
        <begin position="60"/>
        <end position="75"/>
    </location>
</feature>
<evidence type="ECO:0000259" key="7">
    <source>
        <dbReference type="Pfam" id="PF17287"/>
    </source>
</evidence>
<dbReference type="EMBL" id="WINI01000010">
    <property type="protein sequence ID" value="MQR02572.1"/>
    <property type="molecule type" value="Genomic_DNA"/>
</dbReference>
<keyword evidence="2" id="KW-0812">Transmembrane</keyword>
<keyword evidence="9" id="KW-1185">Reference proteome</keyword>
<accession>A0A843YZC2</accession>
<dbReference type="OrthoDB" id="290122at2"/>
<dbReference type="Pfam" id="PF17287">
    <property type="entry name" value="POTRA_3"/>
    <property type="match status" value="1"/>
</dbReference>
<keyword evidence="1" id="KW-1134">Transmembrane beta strand</keyword>
<organism evidence="8 9">
    <name type="scientific">Glaciimonas soli</name>
    <dbReference type="NCBI Taxonomy" id="2590999"/>
    <lineage>
        <taxon>Bacteria</taxon>
        <taxon>Pseudomonadati</taxon>
        <taxon>Pseudomonadota</taxon>
        <taxon>Betaproteobacteria</taxon>
        <taxon>Burkholderiales</taxon>
        <taxon>Oxalobacteraceae</taxon>
        <taxon>Glaciimonas</taxon>
    </lineage>
</organism>
<dbReference type="GO" id="GO:0046819">
    <property type="term" value="P:protein secretion by the type V secretion system"/>
    <property type="evidence" value="ECO:0007669"/>
    <property type="project" value="TreeGrafter"/>
</dbReference>
<evidence type="ECO:0000259" key="5">
    <source>
        <dbReference type="Pfam" id="PF03865"/>
    </source>
</evidence>
<comment type="caution">
    <text evidence="8">The sequence shown here is derived from an EMBL/GenBank/DDBJ whole genome shotgun (WGS) entry which is preliminary data.</text>
</comment>
<name>A0A843YZC2_9BURK</name>
<dbReference type="InterPro" id="IPR051544">
    <property type="entry name" value="TPS_OM_transporter"/>
</dbReference>
<feature type="domain" description="Polypeptide-transport-associated ShlB-type" evidence="6">
    <location>
        <begin position="139"/>
        <end position="195"/>
    </location>
</feature>
<sequence>MGAMGMWMQLGRRLPAVLKGVGLALLLTGAMRESRAQMVPLPDLEELRRLDPSVQTPASEEQRRRSQTDAQERQRQLQAPNVSLEELAAAEALDGLHLPSESPCFTIHQFALEVPPALSPAIRALGASDLPFDPFRFAQDYLHKYDGACVGKVGIDLIVKRLTSLILQRGYSTTRIGVAEQRIADGVLTLVLVPGVIRAIRFSDPTLYGTWRSAFPTGPGKLLNLRDLEQGLEQMKRIPSQEVEMQIVPGDTPGESDVVIQVKRTKPWKLTGTFDNSGAKGTGKLQAGVNVALDNPLGLNDLFNVGINTDADRKGSQHGTSGNNVYYAIPAGYWNVALSASSYNYHQQVAGANQTFVSSGKSDNLEFKITQLFQRDQLQKNSWQLRVGKRWNHAYIEDTEIAAQDFNTTFAELAWVHTHYIGNAQLDLTVAQKWGVNWLNGQTYARNVLGQEDPTSNNLHYSLQTVDATFSLPFQLASQALTYTGTFHGQATRSALYLTDQLSFGNRYTVRGFDGELTLAGDSGFYVRNELKLPLAKSGQSVYVGLDFGQVYGPGVAELLGNKLAGATLGVRGGLYGLSYDVFSSWALYKPQGFKTATPAVGFNLSYQY</sequence>
<dbReference type="InterPro" id="IPR027282">
    <property type="entry name" value="TPS"/>
</dbReference>
<dbReference type="InterPro" id="IPR005565">
    <property type="entry name" value="Hemolysn_activator_HlyB_C"/>
</dbReference>
<evidence type="ECO:0000256" key="1">
    <source>
        <dbReference type="ARBA" id="ARBA00022452"/>
    </source>
</evidence>
<dbReference type="PANTHER" id="PTHR34597">
    <property type="entry name" value="SLR1661 PROTEIN"/>
    <property type="match status" value="1"/>
</dbReference>